<dbReference type="AlphaFoldDB" id="A0A0M4TCV7"/>
<gene>
    <name evidence="1" type="ORF">CCON33237_1759</name>
</gene>
<dbReference type="KEGG" id="ccoc:CCON33237_1759"/>
<dbReference type="GeneID" id="28663439"/>
<evidence type="ECO:0008006" key="3">
    <source>
        <dbReference type="Google" id="ProtNLM"/>
    </source>
</evidence>
<evidence type="ECO:0000313" key="2">
    <source>
        <dbReference type="Proteomes" id="UP000066049"/>
    </source>
</evidence>
<dbReference type="Proteomes" id="UP000066049">
    <property type="component" value="Chromosome"/>
</dbReference>
<dbReference type="RefSeq" id="WP_054197283.1">
    <property type="nucleotide sequence ID" value="NZ_CABMKQ010000033.1"/>
</dbReference>
<dbReference type="EMBL" id="CP012541">
    <property type="protein sequence ID" value="ALF48399.1"/>
    <property type="molecule type" value="Genomic_DNA"/>
</dbReference>
<name>A0A0M4TCV7_9BACT</name>
<organism evidence="1 2">
    <name type="scientific">Campylobacter concisus</name>
    <dbReference type="NCBI Taxonomy" id="199"/>
    <lineage>
        <taxon>Bacteria</taxon>
        <taxon>Pseudomonadati</taxon>
        <taxon>Campylobacterota</taxon>
        <taxon>Epsilonproteobacteria</taxon>
        <taxon>Campylobacterales</taxon>
        <taxon>Campylobacteraceae</taxon>
        <taxon>Campylobacter</taxon>
    </lineage>
</organism>
<proteinExistence type="predicted"/>
<accession>A0A0M4TCV7</accession>
<evidence type="ECO:0000313" key="1">
    <source>
        <dbReference type="EMBL" id="ALF48399.1"/>
    </source>
</evidence>
<reference evidence="2" key="1">
    <citation type="submission" date="2015-08" db="EMBL/GenBank/DDBJ databases">
        <title>Comparative genomics of the Campylobacter concisus group.</title>
        <authorList>
            <person name="Miller W.G."/>
            <person name="Yee E."/>
            <person name="Chapman M.H."/>
            <person name="Huynh S."/>
            <person name="Bono J.L."/>
            <person name="On S.L.W."/>
            <person name="St Leger J."/>
            <person name="Foster G."/>
            <person name="Parker C.T."/>
        </authorList>
    </citation>
    <scope>NUCLEOTIDE SEQUENCE [LARGE SCALE GENOMIC DNA]</scope>
    <source>
        <strain evidence="2">ATCC 33237</strain>
    </source>
</reference>
<sequence>MRAFIGIFILIGSLFGYEINHENWAKFYKFIGEANGIKFEVYMNYFKDEFENFKQSKSFKVPARISGHIFFDGTKYDYEKGNLEQNSSEISSLNAVSDKINLDVKNENGELKGKIIVKNKAYNATIKKEKEYEMLNIGIQMTEANGTRYEAIINDIFAKESAKKNKNKLLSTLYDLKSERKKWPNNQFESLDNIYYINDKIKSICTYKNNKTSCDVVLLKTNKKLKLKQIFKDINDPHLKAILATAGVSENFVLSPLGLTFLNEEQISVPLDELRPYFSDEIGL</sequence>
<protein>
    <recommendedName>
        <fullName evidence="3">S-adenosylmethionine tRNA ribosyltransferase</fullName>
    </recommendedName>
</protein>
<dbReference type="PATRIC" id="fig|199.248.peg.1812"/>